<accession>E3D8G1</accession>
<organism evidence="1 2">
    <name type="scientific">Gardnerella vaginalis (strain ATCC 14019 / 317)</name>
    <dbReference type="NCBI Taxonomy" id="525284"/>
    <lineage>
        <taxon>Bacteria</taxon>
        <taxon>Bacillati</taxon>
        <taxon>Actinomycetota</taxon>
        <taxon>Actinomycetes</taxon>
        <taxon>Bifidobacteriales</taxon>
        <taxon>Bifidobacteriaceae</taxon>
        <taxon>Gardnerella</taxon>
    </lineage>
</organism>
<dbReference type="KEGG" id="gvg:HMPREF0421_20271"/>
<dbReference type="PATRIC" id="fig|525284.18.peg.266"/>
<evidence type="ECO:0000313" key="2">
    <source>
        <dbReference type="Proteomes" id="UP000001453"/>
    </source>
</evidence>
<sequence length="45" mass="5179">MLYEGWVFLRSRGLSARTSSLALKAHRAFNLKQAQRSELPFRATL</sequence>
<gene>
    <name evidence="1" type="ordered locus">HMPREF0421_20271</name>
</gene>
<dbReference type="Proteomes" id="UP000001453">
    <property type="component" value="Chromosome"/>
</dbReference>
<dbReference type="AlphaFoldDB" id="E3D8G1"/>
<protein>
    <submittedName>
        <fullName evidence="1">Uncharacterized protein</fullName>
    </submittedName>
</protein>
<proteinExistence type="predicted"/>
<reference evidence="1 2" key="1">
    <citation type="journal article" date="2010" name="PLoS ONE">
        <title>Comparative genomics of Gardnerella vaginalis strains reveals substantial differences in metabolic and virulence potential.</title>
        <authorList>
            <person name="Yeoman C.J."/>
            <person name="Yildirim S."/>
            <person name="Thomas S.M."/>
            <person name="Durkin A.S."/>
            <person name="Torralba M."/>
            <person name="Sutton G."/>
            <person name="Buhay C.J."/>
            <person name="Ding Y."/>
            <person name="Dugan-Rocha S.P."/>
            <person name="Muzny D.M."/>
            <person name="Qin X."/>
            <person name="Gibbs R.A."/>
            <person name="Leigh S.R."/>
            <person name="Stumpf R."/>
            <person name="White B.A."/>
            <person name="Highlander S.K."/>
            <person name="Nelson K.E."/>
            <person name="Wilson B.A."/>
        </authorList>
    </citation>
    <scope>NUCLEOTIDE SEQUENCE [LARGE SCALE GENOMIC DNA]</scope>
    <source>
        <strain evidence="2">ATCC 14019 / 317</strain>
    </source>
</reference>
<evidence type="ECO:0000313" key="1">
    <source>
        <dbReference type="EMBL" id="ADP38355.1"/>
    </source>
</evidence>
<dbReference type="HOGENOM" id="CLU_213796_1_0_11"/>
<dbReference type="EMBL" id="CP002104">
    <property type="protein sequence ID" value="ADP38355.1"/>
    <property type="molecule type" value="Genomic_DNA"/>
</dbReference>
<name>E3D8G1_GARV3</name>
<dbReference type="OrthoDB" id="3243093at2"/>